<dbReference type="InterPro" id="IPR001242">
    <property type="entry name" value="Condensation_dom"/>
</dbReference>
<dbReference type="InterPro" id="IPR036736">
    <property type="entry name" value="ACP-like_sf"/>
</dbReference>
<evidence type="ECO:0000256" key="6">
    <source>
        <dbReference type="ARBA" id="ARBA00023194"/>
    </source>
</evidence>
<dbReference type="GO" id="GO:0008610">
    <property type="term" value="P:lipid biosynthetic process"/>
    <property type="evidence" value="ECO:0007669"/>
    <property type="project" value="UniProtKB-ARBA"/>
</dbReference>
<dbReference type="GO" id="GO:0017000">
    <property type="term" value="P:antibiotic biosynthetic process"/>
    <property type="evidence" value="ECO:0007669"/>
    <property type="project" value="UniProtKB-KW"/>
</dbReference>
<evidence type="ECO:0000313" key="10">
    <source>
        <dbReference type="Proteomes" id="UP000246635"/>
    </source>
</evidence>
<dbReference type="PROSITE" id="PS00012">
    <property type="entry name" value="PHOSPHOPANTETHEINE"/>
    <property type="match status" value="1"/>
</dbReference>
<protein>
    <submittedName>
        <fullName evidence="9">Amino acid adenylation domain-containing protein</fullName>
    </submittedName>
</protein>
<dbReference type="InterPro" id="IPR045851">
    <property type="entry name" value="AMP-bd_C_sf"/>
</dbReference>
<dbReference type="SUPFAM" id="SSF47336">
    <property type="entry name" value="ACP-like"/>
    <property type="match status" value="1"/>
</dbReference>
<dbReference type="SUPFAM" id="SSF52777">
    <property type="entry name" value="CoA-dependent acyltransferases"/>
    <property type="match status" value="2"/>
</dbReference>
<dbReference type="Pfam" id="PF00501">
    <property type="entry name" value="AMP-binding"/>
    <property type="match status" value="1"/>
</dbReference>
<dbReference type="SMART" id="SM00823">
    <property type="entry name" value="PKS_PP"/>
    <property type="match status" value="1"/>
</dbReference>
<evidence type="ECO:0000256" key="7">
    <source>
        <dbReference type="ARBA" id="ARBA00023268"/>
    </source>
</evidence>
<evidence type="ECO:0000256" key="3">
    <source>
        <dbReference type="ARBA" id="ARBA00022450"/>
    </source>
</evidence>
<dbReference type="PROSITE" id="PS00455">
    <property type="entry name" value="AMP_BINDING"/>
    <property type="match status" value="1"/>
</dbReference>
<reference evidence="9 10" key="1">
    <citation type="submission" date="2018-05" db="EMBL/GenBank/DDBJ databases">
        <title>Genomic Encyclopedia of Type Strains, Phase III (KMG-III): the genomes of soil and plant-associated and newly described type strains.</title>
        <authorList>
            <person name="Whitman W."/>
        </authorList>
    </citation>
    <scope>NUCLEOTIDE SEQUENCE [LARGE SCALE GENOMIC DNA]</scope>
    <source>
        <strain evidence="9 10">CECT 5696</strain>
    </source>
</reference>
<evidence type="ECO:0000256" key="2">
    <source>
        <dbReference type="ARBA" id="ARBA00006432"/>
    </source>
</evidence>
<dbReference type="InterPro" id="IPR000873">
    <property type="entry name" value="AMP-dep_synth/lig_dom"/>
</dbReference>
<dbReference type="InterPro" id="IPR020806">
    <property type="entry name" value="PKS_PP-bd"/>
</dbReference>
<dbReference type="PANTHER" id="PTHR45527">
    <property type="entry name" value="NONRIBOSOMAL PEPTIDE SYNTHETASE"/>
    <property type="match status" value="1"/>
</dbReference>
<dbReference type="Pfam" id="PF00550">
    <property type="entry name" value="PP-binding"/>
    <property type="match status" value="1"/>
</dbReference>
<proteinExistence type="inferred from homology"/>
<dbReference type="GO" id="GO:0005737">
    <property type="term" value="C:cytoplasm"/>
    <property type="evidence" value="ECO:0007669"/>
    <property type="project" value="TreeGrafter"/>
</dbReference>
<dbReference type="RefSeq" id="WP_110043962.1">
    <property type="nucleotide sequence ID" value="NZ_CP054612.1"/>
</dbReference>
<dbReference type="GO" id="GO:0043041">
    <property type="term" value="P:amino acid activation for nonribosomal peptide biosynthetic process"/>
    <property type="evidence" value="ECO:0007669"/>
    <property type="project" value="TreeGrafter"/>
</dbReference>
<keyword evidence="4" id="KW-0597">Phosphoprotein</keyword>
<dbReference type="InterPro" id="IPR010071">
    <property type="entry name" value="AA_adenyl_dom"/>
</dbReference>
<dbReference type="Gene3D" id="1.10.1200.10">
    <property type="entry name" value="ACP-like"/>
    <property type="match status" value="1"/>
</dbReference>
<dbReference type="SUPFAM" id="SSF56801">
    <property type="entry name" value="Acetyl-CoA synthetase-like"/>
    <property type="match status" value="1"/>
</dbReference>
<dbReference type="InterPro" id="IPR006162">
    <property type="entry name" value="Ppantetheine_attach_site"/>
</dbReference>
<dbReference type="InterPro" id="IPR023213">
    <property type="entry name" value="CAT-like_dom_sf"/>
</dbReference>
<dbReference type="CDD" id="cd05930">
    <property type="entry name" value="A_NRPS"/>
    <property type="match status" value="1"/>
</dbReference>
<dbReference type="GO" id="GO:0044550">
    <property type="term" value="P:secondary metabolite biosynthetic process"/>
    <property type="evidence" value="ECO:0007669"/>
    <property type="project" value="TreeGrafter"/>
</dbReference>
<evidence type="ECO:0000256" key="4">
    <source>
        <dbReference type="ARBA" id="ARBA00022553"/>
    </source>
</evidence>
<comment type="cofactor">
    <cofactor evidence="1">
        <name>pantetheine 4'-phosphate</name>
        <dbReference type="ChEBI" id="CHEBI:47942"/>
    </cofactor>
</comment>
<dbReference type="GO" id="GO:0003824">
    <property type="term" value="F:catalytic activity"/>
    <property type="evidence" value="ECO:0007669"/>
    <property type="project" value="UniProtKB-KW"/>
</dbReference>
<dbReference type="Gene3D" id="3.40.50.12780">
    <property type="entry name" value="N-terminal domain of ligase-like"/>
    <property type="match status" value="1"/>
</dbReference>
<dbReference type="EMBL" id="QGTQ01000006">
    <property type="protein sequence ID" value="PWW04856.1"/>
    <property type="molecule type" value="Genomic_DNA"/>
</dbReference>
<dbReference type="InterPro" id="IPR020845">
    <property type="entry name" value="AMP-binding_CS"/>
</dbReference>
<name>A0A2V2YUZ5_9BACL</name>
<comment type="caution">
    <text evidence="9">The sequence shown here is derived from an EMBL/GenBank/DDBJ whole genome shotgun (WGS) entry which is preliminary data.</text>
</comment>
<comment type="similarity">
    <text evidence="2">Belongs to the ATP-dependent AMP-binding enzyme family.</text>
</comment>
<keyword evidence="6" id="KW-0045">Antibiotic biosynthesis</keyword>
<dbReference type="Pfam" id="PF13193">
    <property type="entry name" value="AMP-binding_C"/>
    <property type="match status" value="1"/>
</dbReference>
<dbReference type="InterPro" id="IPR009081">
    <property type="entry name" value="PP-bd_ACP"/>
</dbReference>
<dbReference type="AlphaFoldDB" id="A0A2V2YUZ5"/>
<evidence type="ECO:0000313" key="9">
    <source>
        <dbReference type="EMBL" id="PWW04856.1"/>
    </source>
</evidence>
<sequence length="1263" mass="140321">MAIAAPIAKELVEDILMLTPMQESMLFHYLSSEQSLLYCEQIGIEIEGDINIDAFISAWRAVTAANEPLRAVIRWNEQHKAVQIIKRRHEIPIIETDLTYVAPEQLAEKMQELRESRLADRIDVREAPFRMMLCKLSEAKFELLIDFHHMILDGWSLGVLLQEFVTSYGAMVRGTTIQLQRKTSYSSYIQWLKEQDRPAQEAYWRKYLSGLRQRTLIPGDRPQLGAVIDPAVVRCVFEDTLVDRAKQYSLGKGISIASLLYGAWGVLLQKYNNSNDVCFGVTVSGRPPEIPGIEHMTGLFIQTVPLRMTSSPGQAALDFVLRTAADLSGKEANAALPVREFSSFTDTGEGVLPFDTVMVIKNYPLDQGLSFDAEGLRFKKSYGNEETNFDLTLQVTVHDGIAIDFHYNTEIYDRSTIEQLAARYRLTVAALIELGNRPLAELQLVTPTEREELGRLFHATAAEITNDRIEDLIWEQAVKLPDQTAVRFEEQSLTYAGLKQEAVRIAELLKRNGIEPTARVALSVPRSAMMVAAFLGILEADCICVPLDPSHPAERTQAIVEDCGAAAMIVEDATAAAGFEGLIVTIPKEKLSSAGSAAKSASDAGERRKADSSTVACMIYTSGSTGKPKGAMLHHRGIVNHAFAKINDLGIDSNDKVGNSFSINVVASIWQILAPLFAGAELIVYSAEVERDPLEQFKLIEADGVSVIEVIPSVLNAYVRLLESGHPSIPLNSLKVIALTSEETKPGLVNRFYNRYNIQLVNAYGQTECCDDTLHYRIPMSTWTERVPIGRPVLNTRPYIVDFNGALQPMGMVGELIVAGAGVSSGYWNRPELNEEKFIEHPLEPGTVMYRTGDLATWLPDGTIRYLGRVDHQVKIRGNRIELSEIENGIARMNAIREVAVILRSNQREEEALWAFFTADRPLTVKEIRLFLQDLLPSYMMPEQLVQLEAMPLMPNGKINRGALRSIEADSLPIGNAEAAPASEIERQISAIWQDVLRKDRLNISDTFFDAGGNSLLILQLTAQLNARFGVQLTVAELFTHATIRKQAERIRMLTAKELASSIAVRSVRLPESAELSASTAHGDTLTFEVQVPSEVWKSLMKVDKAKAIQASEAAFAALGLLLNKISGQNEVNVYAYRPEDGRIKPIHYNFEFIDGIPELAATLATDKEQWLESGAFLLPTNETGTEAIRPVMSVRSDDRKVSPELSNLFNLHVEWHEQGNDSAVLSWRLEHSAFPRDLVKQWVGAHSKLTAFIAEQLASQSL</sequence>
<organism evidence="9 10">
    <name type="scientific">Paenibacillus cellulosilyticus</name>
    <dbReference type="NCBI Taxonomy" id="375489"/>
    <lineage>
        <taxon>Bacteria</taxon>
        <taxon>Bacillati</taxon>
        <taxon>Bacillota</taxon>
        <taxon>Bacilli</taxon>
        <taxon>Bacillales</taxon>
        <taxon>Paenibacillaceae</taxon>
        <taxon>Paenibacillus</taxon>
    </lineage>
</organism>
<keyword evidence="3" id="KW-0596">Phosphopantetheine</keyword>
<dbReference type="PROSITE" id="PS50075">
    <property type="entry name" value="CARRIER"/>
    <property type="match status" value="1"/>
</dbReference>
<dbReference type="GO" id="GO:0031177">
    <property type="term" value="F:phosphopantetheine binding"/>
    <property type="evidence" value="ECO:0007669"/>
    <property type="project" value="InterPro"/>
</dbReference>
<accession>A0A2V2YUZ5</accession>
<keyword evidence="10" id="KW-1185">Reference proteome</keyword>
<dbReference type="InterPro" id="IPR025110">
    <property type="entry name" value="AMP-bd_C"/>
</dbReference>
<evidence type="ECO:0000256" key="1">
    <source>
        <dbReference type="ARBA" id="ARBA00001957"/>
    </source>
</evidence>
<dbReference type="OrthoDB" id="9765680at2"/>
<keyword evidence="7" id="KW-0511">Multifunctional enzyme</keyword>
<dbReference type="Gene3D" id="3.30.559.30">
    <property type="entry name" value="Nonribosomal peptide synthetase, condensation domain"/>
    <property type="match status" value="1"/>
</dbReference>
<evidence type="ECO:0000256" key="5">
    <source>
        <dbReference type="ARBA" id="ARBA00022737"/>
    </source>
</evidence>
<dbReference type="Gene3D" id="3.30.559.10">
    <property type="entry name" value="Chloramphenicol acetyltransferase-like domain"/>
    <property type="match status" value="1"/>
</dbReference>
<dbReference type="Proteomes" id="UP000246635">
    <property type="component" value="Unassembled WGS sequence"/>
</dbReference>
<evidence type="ECO:0000259" key="8">
    <source>
        <dbReference type="PROSITE" id="PS50075"/>
    </source>
</evidence>
<keyword evidence="5" id="KW-0677">Repeat</keyword>
<dbReference type="NCBIfam" id="TIGR01733">
    <property type="entry name" value="AA-adenyl-dom"/>
    <property type="match status" value="1"/>
</dbReference>
<dbReference type="Gene3D" id="3.30.300.30">
    <property type="match status" value="1"/>
</dbReference>
<dbReference type="InterPro" id="IPR042099">
    <property type="entry name" value="ANL_N_sf"/>
</dbReference>
<dbReference type="Pfam" id="PF00668">
    <property type="entry name" value="Condensation"/>
    <property type="match status" value="1"/>
</dbReference>
<dbReference type="PANTHER" id="PTHR45527:SF1">
    <property type="entry name" value="FATTY ACID SYNTHASE"/>
    <property type="match status" value="1"/>
</dbReference>
<gene>
    <name evidence="9" type="ORF">DFQ01_106140</name>
</gene>
<feature type="domain" description="Carrier" evidence="8">
    <location>
        <begin position="980"/>
        <end position="1055"/>
    </location>
</feature>